<reference evidence="2" key="1">
    <citation type="journal article" date="2019" name="Int. J. Syst. Evol. Microbiol.">
        <title>The Global Catalogue of Microorganisms (GCM) 10K type strain sequencing project: providing services to taxonomists for standard genome sequencing and annotation.</title>
        <authorList>
            <consortium name="The Broad Institute Genomics Platform"/>
            <consortium name="The Broad Institute Genome Sequencing Center for Infectious Disease"/>
            <person name="Wu L."/>
            <person name="Ma J."/>
        </authorList>
    </citation>
    <scope>NUCLEOTIDE SEQUENCE [LARGE SCALE GENOMIC DNA]</scope>
    <source>
        <strain evidence="2">LMG 29894</strain>
    </source>
</reference>
<name>A0ABV8MNG8_9NEIS</name>
<gene>
    <name evidence="1" type="ORF">ACFOW7_03525</name>
</gene>
<dbReference type="PANTHER" id="PTHR43737:SF1">
    <property type="entry name" value="DUF1501 DOMAIN-CONTAINING PROTEIN"/>
    <property type="match status" value="1"/>
</dbReference>
<dbReference type="Pfam" id="PF08811">
    <property type="entry name" value="DUF1800"/>
    <property type="match status" value="1"/>
</dbReference>
<dbReference type="InterPro" id="IPR014917">
    <property type="entry name" value="DUF1800"/>
</dbReference>
<dbReference type="Proteomes" id="UP001595791">
    <property type="component" value="Unassembled WGS sequence"/>
</dbReference>
<keyword evidence="2" id="KW-1185">Reference proteome</keyword>
<evidence type="ECO:0000313" key="1">
    <source>
        <dbReference type="EMBL" id="MFC4158425.1"/>
    </source>
</evidence>
<dbReference type="RefSeq" id="WP_378161083.1">
    <property type="nucleotide sequence ID" value="NZ_JBHSBU010000001.1"/>
</dbReference>
<dbReference type="PANTHER" id="PTHR43737">
    <property type="entry name" value="BLL7424 PROTEIN"/>
    <property type="match status" value="1"/>
</dbReference>
<organism evidence="1 2">
    <name type="scientific">Chitinimonas lacunae</name>
    <dbReference type="NCBI Taxonomy" id="1963018"/>
    <lineage>
        <taxon>Bacteria</taxon>
        <taxon>Pseudomonadati</taxon>
        <taxon>Pseudomonadota</taxon>
        <taxon>Betaproteobacteria</taxon>
        <taxon>Neisseriales</taxon>
        <taxon>Chitinibacteraceae</taxon>
        <taxon>Chitinimonas</taxon>
    </lineage>
</organism>
<proteinExistence type="predicted"/>
<sequence>MPEQIRSSRKVAGVGSSLVRRGTIGLLLFSLLPAMAAEDMGAVHAARLLEQASFGPTMESIAEVRQLGLDAYLDRQFALPPTGYANVSRDKQCAGKDSALCHQTLGISSIAPLQWQFFQNAVHGPDQLRQRVAFALSQIFVVSANVVNENRRMAPYQQMLLDRAFGNFRDILYHVTLSPAMGQYLNMVNSAKGDLVAGTKANENYARELLQLFSIGLWHLNPDGTQRLDTLGRPIPTYEQPAIQEFARALTGWTYASKDRYQAYELNMIAVQSRHDTQAKTLLSYQPGMPPVVLPAGQTAEADLNAVIDHIFHHPNVGPFICRRLIQHLVTGNPSPQYVRDVVAVFNGETRENSVRGDMKAVLRKILSHPEARGISLSGTPLNAPHYGKLREPVVLLAQIMRALGIRTDGIAPAVVSGNMAQSVFRAPSVFNFYPPDHPLSSHPSDSKVDAPTFDIHTSATAYVRLNFFNSLLIYQSDLKAIGFRPESPDQVTNALGTLLPVEQSEWIKLGGDIDSLLDRLNLLLLHGSMSAQMRAIIKGVLQQGTVADPTLESIRRLRVATYLIGTSPQFQIQR</sequence>
<accession>A0ABV8MNG8</accession>
<evidence type="ECO:0000313" key="2">
    <source>
        <dbReference type="Proteomes" id="UP001595791"/>
    </source>
</evidence>
<comment type="caution">
    <text evidence="1">The sequence shown here is derived from an EMBL/GenBank/DDBJ whole genome shotgun (WGS) entry which is preliminary data.</text>
</comment>
<protein>
    <submittedName>
        <fullName evidence="1">DUF1800 family protein</fullName>
    </submittedName>
</protein>
<dbReference type="EMBL" id="JBHSBU010000001">
    <property type="protein sequence ID" value="MFC4158425.1"/>
    <property type="molecule type" value="Genomic_DNA"/>
</dbReference>